<evidence type="ECO:0000313" key="1">
    <source>
        <dbReference type="EMBL" id="HIR13862.1"/>
    </source>
</evidence>
<organism evidence="1 2">
    <name type="scientific">Candidatus Choladousia intestinavium</name>
    <dbReference type="NCBI Taxonomy" id="2840727"/>
    <lineage>
        <taxon>Bacteria</taxon>
        <taxon>Bacillati</taxon>
        <taxon>Bacillota</taxon>
        <taxon>Clostridia</taxon>
        <taxon>Lachnospirales</taxon>
        <taxon>Lachnospiraceae</taxon>
        <taxon>Lachnospiraceae incertae sedis</taxon>
        <taxon>Candidatus Choladousia</taxon>
    </lineage>
</organism>
<gene>
    <name evidence="1" type="ORF">IAB31_08065</name>
</gene>
<reference evidence="1" key="1">
    <citation type="submission" date="2020-10" db="EMBL/GenBank/DDBJ databases">
        <authorList>
            <person name="Gilroy R."/>
        </authorList>
    </citation>
    <scope>NUCLEOTIDE SEQUENCE</scope>
    <source>
        <strain evidence="1">ChiSjej4B22-8148</strain>
    </source>
</reference>
<accession>A0A9D1ACS3</accession>
<comment type="caution">
    <text evidence="1">The sequence shown here is derived from an EMBL/GenBank/DDBJ whole genome shotgun (WGS) entry which is preliminary data.</text>
</comment>
<reference evidence="1" key="2">
    <citation type="journal article" date="2021" name="PeerJ">
        <title>Extensive microbial diversity within the chicken gut microbiome revealed by metagenomics and culture.</title>
        <authorList>
            <person name="Gilroy R."/>
            <person name="Ravi A."/>
            <person name="Getino M."/>
            <person name="Pursley I."/>
            <person name="Horton D.L."/>
            <person name="Alikhan N.F."/>
            <person name="Baker D."/>
            <person name="Gharbi K."/>
            <person name="Hall N."/>
            <person name="Watson M."/>
            <person name="Adriaenssens E.M."/>
            <person name="Foster-Nyarko E."/>
            <person name="Jarju S."/>
            <person name="Secka A."/>
            <person name="Antonio M."/>
            <person name="Oren A."/>
            <person name="Chaudhuri R.R."/>
            <person name="La Ragione R."/>
            <person name="Hildebrand F."/>
            <person name="Pallen M.J."/>
        </authorList>
    </citation>
    <scope>NUCLEOTIDE SEQUENCE</scope>
    <source>
        <strain evidence="1">ChiSjej4B22-8148</strain>
    </source>
</reference>
<protein>
    <submittedName>
        <fullName evidence="1">Uncharacterized protein</fullName>
    </submittedName>
</protein>
<sequence length="105" mass="11646">MTEQQYRIRMHTPIGDREGTLYAQISGRTITGYLNLLNHTELFGGVIDSLGNCRISGKLVTLIKAVPFTASGEILPKKLRLSLTADQNRHFQITGFPAEETEDAV</sequence>
<proteinExistence type="predicted"/>
<evidence type="ECO:0000313" key="2">
    <source>
        <dbReference type="Proteomes" id="UP000886757"/>
    </source>
</evidence>
<name>A0A9D1ACS3_9FIRM</name>
<dbReference type="EMBL" id="DVGK01000092">
    <property type="protein sequence ID" value="HIR13862.1"/>
    <property type="molecule type" value="Genomic_DNA"/>
</dbReference>
<dbReference type="AlphaFoldDB" id="A0A9D1ACS3"/>
<dbReference type="Proteomes" id="UP000886757">
    <property type="component" value="Unassembled WGS sequence"/>
</dbReference>